<comment type="caution">
    <text evidence="1">The sequence shown here is derived from an EMBL/GenBank/DDBJ whole genome shotgun (WGS) entry which is preliminary data.</text>
</comment>
<proteinExistence type="predicted"/>
<evidence type="ECO:0000313" key="1">
    <source>
        <dbReference type="EMBL" id="TWF92553.1"/>
    </source>
</evidence>
<dbReference type="Pfam" id="PF03995">
    <property type="entry name" value="Inhibitor_I36"/>
    <property type="match status" value="1"/>
</dbReference>
<dbReference type="RefSeq" id="WP_186459650.1">
    <property type="nucleotide sequence ID" value="NZ_VIWX01000007.1"/>
</dbReference>
<organism evidence="1 2">
    <name type="scientific">Saccharopolyspora dendranthemae</name>
    <dbReference type="NCBI Taxonomy" id="1181886"/>
    <lineage>
        <taxon>Bacteria</taxon>
        <taxon>Bacillati</taxon>
        <taxon>Actinomycetota</taxon>
        <taxon>Actinomycetes</taxon>
        <taxon>Pseudonocardiales</taxon>
        <taxon>Pseudonocardiaceae</taxon>
        <taxon>Saccharopolyspora</taxon>
    </lineage>
</organism>
<gene>
    <name evidence="1" type="ORF">FHU35_17196</name>
</gene>
<keyword evidence="2" id="KW-1185">Reference proteome</keyword>
<evidence type="ECO:0000313" key="2">
    <source>
        <dbReference type="Proteomes" id="UP000316184"/>
    </source>
</evidence>
<reference evidence="1 2" key="1">
    <citation type="submission" date="2019-06" db="EMBL/GenBank/DDBJ databases">
        <title>Sequencing the genomes of 1000 actinobacteria strains.</title>
        <authorList>
            <person name="Klenk H.-P."/>
        </authorList>
    </citation>
    <scope>NUCLEOTIDE SEQUENCE [LARGE SCALE GENOMIC DNA]</scope>
    <source>
        <strain evidence="1 2">DSM 46699</strain>
    </source>
</reference>
<protein>
    <submittedName>
        <fullName evidence="1">Peptidase inhibitor family I36</fullName>
    </submittedName>
</protein>
<sequence length="138" mass="14914">MHTYALGRPAADRFRSRWSLALGLLLSTALSLAALLAGPPADAESPRNMCPEGSFCVWPETGFGGQPRDLALRTTGIEQCTTLETGWEALSFANNTGHPVTVYQDPHCDEEADFDTHPTGSQTPQAGYVARAIKVWSH</sequence>
<dbReference type="EMBL" id="VIWX01000007">
    <property type="protein sequence ID" value="TWF92553.1"/>
    <property type="molecule type" value="Genomic_DNA"/>
</dbReference>
<dbReference type="AlphaFoldDB" id="A0A561TZL7"/>
<accession>A0A561TZL7</accession>
<name>A0A561TZL7_9PSEU</name>
<dbReference type="Proteomes" id="UP000316184">
    <property type="component" value="Unassembled WGS sequence"/>
</dbReference>